<organism evidence="2">
    <name type="scientific">viral metagenome</name>
    <dbReference type="NCBI Taxonomy" id="1070528"/>
    <lineage>
        <taxon>unclassified sequences</taxon>
        <taxon>metagenomes</taxon>
        <taxon>organismal metagenomes</taxon>
    </lineage>
</organism>
<accession>A0A6C0BUE4</accession>
<protein>
    <submittedName>
        <fullName evidence="2">Uncharacterized protein</fullName>
    </submittedName>
</protein>
<keyword evidence="1" id="KW-0812">Transmembrane</keyword>
<reference evidence="2" key="1">
    <citation type="journal article" date="2020" name="Nature">
        <title>Giant virus diversity and host interactions through global metagenomics.</title>
        <authorList>
            <person name="Schulz F."/>
            <person name="Roux S."/>
            <person name="Paez-Espino D."/>
            <person name="Jungbluth S."/>
            <person name="Walsh D.A."/>
            <person name="Denef V.J."/>
            <person name="McMahon K.D."/>
            <person name="Konstantinidis K.T."/>
            <person name="Eloe-Fadrosh E.A."/>
            <person name="Kyrpides N.C."/>
            <person name="Woyke T."/>
        </authorList>
    </citation>
    <scope>NUCLEOTIDE SEQUENCE</scope>
    <source>
        <strain evidence="2">GVMAG-M-3300018428-16</strain>
    </source>
</reference>
<dbReference type="EMBL" id="MN739237">
    <property type="protein sequence ID" value="QHS95028.1"/>
    <property type="molecule type" value="Genomic_DNA"/>
</dbReference>
<keyword evidence="1" id="KW-1133">Transmembrane helix</keyword>
<evidence type="ECO:0000256" key="1">
    <source>
        <dbReference type="SAM" id="Phobius"/>
    </source>
</evidence>
<keyword evidence="1" id="KW-0472">Membrane</keyword>
<evidence type="ECO:0000313" key="2">
    <source>
        <dbReference type="EMBL" id="QHS95028.1"/>
    </source>
</evidence>
<feature type="transmembrane region" description="Helical" evidence="1">
    <location>
        <begin position="15"/>
        <end position="33"/>
    </location>
</feature>
<proteinExistence type="predicted"/>
<name>A0A6C0BUE4_9ZZZZ</name>
<dbReference type="AlphaFoldDB" id="A0A6C0BUE4"/>
<sequence length="210" mass="25225">MFYCFNFNSFKNNILYYHLFVQYSFFSLFNLYITSMDSGNTKDVLITGQHNKFQLKRAQREKPRENKTSNFNKDTISFNDQLSSINKLYLDLTFNDKNIYESEIKKKITSYKSQDLKKNRYDPELFINLESVIEKLVISKLKCKYCNKQIYILSNKYRDNDQWTLERINNNIGHNTDNVIISCLECNLQRKNSNMDNFEYTKKLKINKSF</sequence>